<gene>
    <name evidence="1" type="ORF">K450DRAFT_262773</name>
</gene>
<sequence length="87" mass="9551">MRSALSSESADVRTQNIVLPVLARSPNGVYLRPYRGGWTVCVAGPAAIKSLFIHKGVKSTHLSVYDQPIFRSTKAFPCKANRFSTNL</sequence>
<dbReference type="AlphaFoldDB" id="A0AAD5E430"/>
<reference evidence="1" key="2">
    <citation type="journal article" date="2022" name="Proc. Natl. Acad. Sci. U.S.A.">
        <title>Diploid-dominant life cycles characterize the early evolution of Fungi.</title>
        <authorList>
            <person name="Amses K.R."/>
            <person name="Simmons D.R."/>
            <person name="Longcore J.E."/>
            <person name="Mondo S.J."/>
            <person name="Seto K."/>
            <person name="Jeronimo G.H."/>
            <person name="Bonds A.E."/>
            <person name="Quandt C.A."/>
            <person name="Davis W.J."/>
            <person name="Chang Y."/>
            <person name="Federici B.A."/>
            <person name="Kuo A."/>
            <person name="LaButti K."/>
            <person name="Pangilinan J."/>
            <person name="Andreopoulos W."/>
            <person name="Tritt A."/>
            <person name="Riley R."/>
            <person name="Hundley H."/>
            <person name="Johnson J."/>
            <person name="Lipzen A."/>
            <person name="Barry K."/>
            <person name="Lang B.F."/>
            <person name="Cuomo C.A."/>
            <person name="Buchler N.E."/>
            <person name="Grigoriev I.V."/>
            <person name="Spatafora J.W."/>
            <person name="Stajich J.E."/>
            <person name="James T.Y."/>
        </authorList>
    </citation>
    <scope>NUCLEOTIDE SEQUENCE</scope>
    <source>
        <strain evidence="1">AG</strain>
    </source>
</reference>
<evidence type="ECO:0000313" key="1">
    <source>
        <dbReference type="EMBL" id="KAI8575215.1"/>
    </source>
</evidence>
<dbReference type="Proteomes" id="UP001206595">
    <property type="component" value="Unassembled WGS sequence"/>
</dbReference>
<evidence type="ECO:0000313" key="2">
    <source>
        <dbReference type="Proteomes" id="UP001206595"/>
    </source>
</evidence>
<protein>
    <submittedName>
        <fullName evidence="1">Uncharacterized protein</fullName>
    </submittedName>
</protein>
<comment type="caution">
    <text evidence="1">The sequence shown here is derived from an EMBL/GenBank/DDBJ whole genome shotgun (WGS) entry which is preliminary data.</text>
</comment>
<keyword evidence="2" id="KW-1185">Reference proteome</keyword>
<proteinExistence type="predicted"/>
<dbReference type="GeneID" id="75917876"/>
<reference evidence="1" key="1">
    <citation type="submission" date="2021-06" db="EMBL/GenBank/DDBJ databases">
        <authorList>
            <consortium name="DOE Joint Genome Institute"/>
            <person name="Mondo S.J."/>
            <person name="Amses K.R."/>
            <person name="Simmons D.R."/>
            <person name="Longcore J.E."/>
            <person name="Seto K."/>
            <person name="Alves G.H."/>
            <person name="Bonds A.E."/>
            <person name="Quandt C.A."/>
            <person name="Davis W.J."/>
            <person name="Chang Y."/>
            <person name="Letcher P.M."/>
            <person name="Powell M.J."/>
            <person name="Kuo A."/>
            <person name="Labutti K."/>
            <person name="Pangilinan J."/>
            <person name="Andreopoulos W."/>
            <person name="Tritt A."/>
            <person name="Riley R."/>
            <person name="Hundley H."/>
            <person name="Johnson J."/>
            <person name="Lipzen A."/>
            <person name="Barry K."/>
            <person name="Berbee M.L."/>
            <person name="Buchler N.E."/>
            <person name="Grigoriev I.V."/>
            <person name="Spatafora J.W."/>
            <person name="Stajich J.E."/>
            <person name="James T.Y."/>
        </authorList>
    </citation>
    <scope>NUCLEOTIDE SEQUENCE</scope>
    <source>
        <strain evidence="1">AG</strain>
    </source>
</reference>
<organism evidence="1 2">
    <name type="scientific">Umbelopsis ramanniana AG</name>
    <dbReference type="NCBI Taxonomy" id="1314678"/>
    <lineage>
        <taxon>Eukaryota</taxon>
        <taxon>Fungi</taxon>
        <taxon>Fungi incertae sedis</taxon>
        <taxon>Mucoromycota</taxon>
        <taxon>Mucoromycotina</taxon>
        <taxon>Umbelopsidomycetes</taxon>
        <taxon>Umbelopsidales</taxon>
        <taxon>Umbelopsidaceae</taxon>
        <taxon>Umbelopsis</taxon>
    </lineage>
</organism>
<accession>A0AAD5E430</accession>
<dbReference type="RefSeq" id="XP_051440219.1">
    <property type="nucleotide sequence ID" value="XM_051592534.1"/>
</dbReference>
<dbReference type="EMBL" id="MU620992">
    <property type="protein sequence ID" value="KAI8575215.1"/>
    <property type="molecule type" value="Genomic_DNA"/>
</dbReference>
<name>A0AAD5E430_UMBRA</name>